<keyword evidence="3" id="KW-1185">Reference proteome</keyword>
<gene>
    <name evidence="2" type="ORF">FTJAE_7530</name>
</gene>
<keyword evidence="1" id="KW-1133">Transmembrane helix</keyword>
<sequence>MPSEEYLASLGSYSTVVAAIISLAALLLTTQGWSLVSIASRKAWATIRPSDAQCARHRWEDIQGYELHICTSMWPKDCHESVHSQDKACWNQTVLKVINCWQANASERVVEKPEQLPLSKNFIQVDYKVILAFIFMCSTWEDDAYDAIYAKEGGLYVAGVEMRLQELDSGTLIVHLKGNFTRKLTKHYVDRLARGHPPLVDDPLGYSITKENDEARGGWVVALGFDPEMTEKLFLPVYLDCVRHRTLSGHVFWRSMDRVLDIMVNIWLKCFSSDSESSRRIAKAIRAIKYIKTGRTISGGDSIFNVGRPTVPPTGSQKRKIIEHFNGSPRISEDIQAAFQAEWEPLLTNVLVAAVEGCMTCIAYLQKDGRELGEALDIDRMRNSTIYVRGC</sequence>
<dbReference type="AlphaFoldDB" id="A0A8H5VS16"/>
<dbReference type="EMBL" id="JAAQRI010000153">
    <property type="protein sequence ID" value="KAF5632420.1"/>
    <property type="molecule type" value="Genomic_DNA"/>
</dbReference>
<evidence type="ECO:0000256" key="1">
    <source>
        <dbReference type="SAM" id="Phobius"/>
    </source>
</evidence>
<dbReference type="Proteomes" id="UP000530670">
    <property type="component" value="Unassembled WGS sequence"/>
</dbReference>
<organism evidence="2 3">
    <name type="scientific">Fusarium tjaetaba</name>
    <dbReference type="NCBI Taxonomy" id="1567544"/>
    <lineage>
        <taxon>Eukaryota</taxon>
        <taxon>Fungi</taxon>
        <taxon>Dikarya</taxon>
        <taxon>Ascomycota</taxon>
        <taxon>Pezizomycotina</taxon>
        <taxon>Sordariomycetes</taxon>
        <taxon>Hypocreomycetidae</taxon>
        <taxon>Hypocreales</taxon>
        <taxon>Nectriaceae</taxon>
        <taxon>Fusarium</taxon>
        <taxon>Fusarium fujikuroi species complex</taxon>
    </lineage>
</organism>
<proteinExistence type="predicted"/>
<dbReference type="GeneID" id="59306526"/>
<accession>A0A8H5VS16</accession>
<dbReference type="RefSeq" id="XP_037205406.1">
    <property type="nucleotide sequence ID" value="XM_037354256.1"/>
</dbReference>
<protein>
    <submittedName>
        <fullName evidence="2">Uncharacterized protein</fullName>
    </submittedName>
</protein>
<keyword evidence="1" id="KW-0472">Membrane</keyword>
<comment type="caution">
    <text evidence="2">The sequence shown here is derived from an EMBL/GenBank/DDBJ whole genome shotgun (WGS) entry which is preliminary data.</text>
</comment>
<evidence type="ECO:0000313" key="2">
    <source>
        <dbReference type="EMBL" id="KAF5632420.1"/>
    </source>
</evidence>
<feature type="transmembrane region" description="Helical" evidence="1">
    <location>
        <begin position="6"/>
        <end position="28"/>
    </location>
</feature>
<dbReference type="OrthoDB" id="5292533at2759"/>
<name>A0A8H5VS16_9HYPO</name>
<reference evidence="2 3" key="1">
    <citation type="submission" date="2020-05" db="EMBL/GenBank/DDBJ databases">
        <title>Identification and distribution of gene clusters putatively required for synthesis of sphingolipid metabolism inhibitors in phylogenetically diverse species of the filamentous fungus Fusarium.</title>
        <authorList>
            <person name="Kim H.-S."/>
            <person name="Busman M."/>
            <person name="Brown D.W."/>
            <person name="Divon H."/>
            <person name="Uhlig S."/>
            <person name="Proctor R.H."/>
        </authorList>
    </citation>
    <scope>NUCLEOTIDE SEQUENCE [LARGE SCALE GENOMIC DNA]</scope>
    <source>
        <strain evidence="2 3">NRRL 66243</strain>
    </source>
</reference>
<keyword evidence="1" id="KW-0812">Transmembrane</keyword>
<evidence type="ECO:0000313" key="3">
    <source>
        <dbReference type="Proteomes" id="UP000530670"/>
    </source>
</evidence>